<sequence>MKTLRLLTIVPTALAMSLVFAQTNLAQKPTIQINRNLQVDPLVLKGKSGGTVKSNCGNITTEPNQVIQVTESLPYLRLTVESEGKPTLLIDGPGGRFCVMADKYSGGKPELSGFWQAGTYSVYLGELDVSQAEYNYTLSISQINSH</sequence>
<feature type="chain" id="PRO_5024795660" description="Alpha-mannosidase" evidence="1">
    <location>
        <begin position="22"/>
        <end position="146"/>
    </location>
</feature>
<dbReference type="AlphaFoldDB" id="A0A5P8VSZ4"/>
<proteinExistence type="predicted"/>
<feature type="signal peptide" evidence="1">
    <location>
        <begin position="1"/>
        <end position="21"/>
    </location>
</feature>
<dbReference type="RefSeq" id="WP_118163426.1">
    <property type="nucleotide sequence ID" value="NZ_CP045226.1"/>
</dbReference>
<keyword evidence="3" id="KW-1185">Reference proteome</keyword>
<evidence type="ECO:0000313" key="2">
    <source>
        <dbReference type="EMBL" id="QFS43490.1"/>
    </source>
</evidence>
<dbReference type="EMBL" id="CP045226">
    <property type="protein sequence ID" value="QFS43490.1"/>
    <property type="molecule type" value="Genomic_DNA"/>
</dbReference>
<gene>
    <name evidence="2" type="ORF">GXM_00963</name>
</gene>
<dbReference type="Proteomes" id="UP000326678">
    <property type="component" value="Chromosome Gxm1"/>
</dbReference>
<name>A0A5P8VSZ4_9NOSO</name>
<keyword evidence="1" id="KW-0732">Signal</keyword>
<evidence type="ECO:0008006" key="4">
    <source>
        <dbReference type="Google" id="ProtNLM"/>
    </source>
</evidence>
<protein>
    <recommendedName>
        <fullName evidence="4">Alpha-mannosidase</fullName>
    </recommendedName>
</protein>
<evidence type="ECO:0000256" key="1">
    <source>
        <dbReference type="SAM" id="SignalP"/>
    </source>
</evidence>
<evidence type="ECO:0000313" key="3">
    <source>
        <dbReference type="Proteomes" id="UP000326678"/>
    </source>
</evidence>
<dbReference type="KEGG" id="nsh:GXM_00963"/>
<accession>A0A5P8VSZ4</accession>
<reference evidence="2 3" key="1">
    <citation type="submission" date="2019-10" db="EMBL/GenBank/DDBJ databases">
        <title>Genomic and transcriptomic insights into the perfect genentic adaptation of a filamentous nitrogen-fixing cyanobacterium to rice fields.</title>
        <authorList>
            <person name="Chen Z."/>
        </authorList>
    </citation>
    <scope>NUCLEOTIDE SEQUENCE [LARGE SCALE GENOMIC DNA]</scope>
    <source>
        <strain evidence="2">CCNUC1</strain>
    </source>
</reference>
<organism evidence="2 3">
    <name type="scientific">Nostoc sphaeroides CCNUC1</name>
    <dbReference type="NCBI Taxonomy" id="2653204"/>
    <lineage>
        <taxon>Bacteria</taxon>
        <taxon>Bacillati</taxon>
        <taxon>Cyanobacteriota</taxon>
        <taxon>Cyanophyceae</taxon>
        <taxon>Nostocales</taxon>
        <taxon>Nostocaceae</taxon>
        <taxon>Nostoc</taxon>
    </lineage>
</organism>